<evidence type="ECO:0000313" key="2">
    <source>
        <dbReference type="EMBL" id="GFN96121.1"/>
    </source>
</evidence>
<protein>
    <submittedName>
        <fullName evidence="2">Fibrinogen-related molecule</fullName>
    </submittedName>
</protein>
<dbReference type="Gene3D" id="2.60.120.260">
    <property type="entry name" value="Galactose-binding domain-like"/>
    <property type="match status" value="1"/>
</dbReference>
<keyword evidence="1" id="KW-0732">Signal</keyword>
<gene>
    <name evidence="2" type="ORF">PoB_002262700</name>
</gene>
<reference evidence="2 3" key="1">
    <citation type="journal article" date="2021" name="Elife">
        <title>Chloroplast acquisition without the gene transfer in kleptoplastic sea slugs, Plakobranchus ocellatus.</title>
        <authorList>
            <person name="Maeda T."/>
            <person name="Takahashi S."/>
            <person name="Yoshida T."/>
            <person name="Shimamura S."/>
            <person name="Takaki Y."/>
            <person name="Nagai Y."/>
            <person name="Toyoda A."/>
            <person name="Suzuki Y."/>
            <person name="Arimoto A."/>
            <person name="Ishii H."/>
            <person name="Satoh N."/>
            <person name="Nishiyama T."/>
            <person name="Hasebe M."/>
            <person name="Maruyama T."/>
            <person name="Minagawa J."/>
            <person name="Obokata J."/>
            <person name="Shigenobu S."/>
        </authorList>
    </citation>
    <scope>NUCLEOTIDE SEQUENCE [LARGE SCALE GENOMIC DNA]</scope>
</reference>
<evidence type="ECO:0000313" key="3">
    <source>
        <dbReference type="Proteomes" id="UP000735302"/>
    </source>
</evidence>
<organism evidence="2 3">
    <name type="scientific">Plakobranchus ocellatus</name>
    <dbReference type="NCBI Taxonomy" id="259542"/>
    <lineage>
        <taxon>Eukaryota</taxon>
        <taxon>Metazoa</taxon>
        <taxon>Spiralia</taxon>
        <taxon>Lophotrochozoa</taxon>
        <taxon>Mollusca</taxon>
        <taxon>Gastropoda</taxon>
        <taxon>Heterobranchia</taxon>
        <taxon>Euthyneura</taxon>
        <taxon>Panpulmonata</taxon>
        <taxon>Sacoglossa</taxon>
        <taxon>Placobranchoidea</taxon>
        <taxon>Plakobranchidae</taxon>
        <taxon>Plakobranchus</taxon>
    </lineage>
</organism>
<dbReference type="Proteomes" id="UP000735302">
    <property type="component" value="Unassembled WGS sequence"/>
</dbReference>
<accession>A0AAV3ZLI4</accession>
<keyword evidence="3" id="KW-1185">Reference proteome</keyword>
<dbReference type="AlphaFoldDB" id="A0AAV3ZLI4"/>
<name>A0AAV3ZLI4_9GAST</name>
<sequence length="330" mass="37773">MSTLGGLAAVLILSLSLFIKAENVNSLKFRDHYRCHCLFGDKACDDLTGECEGACDRGWFGPACQYKTCPFKGAPLWLTDDNDYTCNDESDQSLKVKLATRLAFTWLRIVVRFPEKLQKLKVQFQQEDNSTDIIECEGARNATVNAWTLDIHCEISQLVKSIIFTGEAVGSLCSLYVSKGRNMAKIKSTRVWQHQRLYNRNETDREKPGGQPDVRIRQCLHASESAHGIWILQFPELIHVYEVLIVNILECCGDRLKGFQLVLFDDNYRPFFHYNDKEQHALPVYTVVPDPRRLETISIIHILFTSEHSLGFCEMQVFGGKFNKTIRLIK</sequence>
<proteinExistence type="predicted"/>
<feature type="chain" id="PRO_5043349081" evidence="1">
    <location>
        <begin position="22"/>
        <end position="330"/>
    </location>
</feature>
<feature type="signal peptide" evidence="1">
    <location>
        <begin position="1"/>
        <end position="21"/>
    </location>
</feature>
<comment type="caution">
    <text evidence="2">The sequence shown here is derived from an EMBL/GenBank/DDBJ whole genome shotgun (WGS) entry which is preliminary data.</text>
</comment>
<dbReference type="EMBL" id="BLXT01002646">
    <property type="protein sequence ID" value="GFN96121.1"/>
    <property type="molecule type" value="Genomic_DNA"/>
</dbReference>
<evidence type="ECO:0000256" key="1">
    <source>
        <dbReference type="SAM" id="SignalP"/>
    </source>
</evidence>